<dbReference type="Gene3D" id="3.30.750.24">
    <property type="entry name" value="STAS domain"/>
    <property type="match status" value="1"/>
</dbReference>
<dbReference type="PANTHER" id="PTHR11814">
    <property type="entry name" value="SULFATE TRANSPORTER"/>
    <property type="match status" value="1"/>
</dbReference>
<dbReference type="Pfam" id="PF01740">
    <property type="entry name" value="STAS"/>
    <property type="match status" value="1"/>
</dbReference>
<dbReference type="InParanoid" id="A0A0N7KGR6"/>
<dbReference type="SUPFAM" id="SSF52091">
    <property type="entry name" value="SpoIIaa-like"/>
    <property type="match status" value="1"/>
</dbReference>
<feature type="non-terminal residue" evidence="2">
    <location>
        <position position="93"/>
    </location>
</feature>
<dbReference type="InterPro" id="IPR002645">
    <property type="entry name" value="STAS_dom"/>
</dbReference>
<dbReference type="AlphaFoldDB" id="A0A0N7KGR6"/>
<dbReference type="SMR" id="A0A0N7KGR6"/>
<reference evidence="2 3" key="2">
    <citation type="journal article" date="2013" name="Plant Cell Physiol.">
        <title>Rice Annotation Project Database (RAP-DB): an integrative and interactive database for rice genomics.</title>
        <authorList>
            <person name="Sakai H."/>
            <person name="Lee S.S."/>
            <person name="Tanaka T."/>
            <person name="Numa H."/>
            <person name="Kim J."/>
            <person name="Kawahara Y."/>
            <person name="Wakimoto H."/>
            <person name="Yang C.C."/>
            <person name="Iwamoto M."/>
            <person name="Abe T."/>
            <person name="Yamada Y."/>
            <person name="Muto A."/>
            <person name="Inokuchi H."/>
            <person name="Ikemura T."/>
            <person name="Matsumoto T."/>
            <person name="Sasaki T."/>
            <person name="Itoh T."/>
        </authorList>
    </citation>
    <scope>NUCLEOTIDE SEQUENCE [LARGE SCALE GENOMIC DNA]</scope>
    <source>
        <strain evidence="3">cv. Nipponbare</strain>
    </source>
</reference>
<evidence type="ECO:0000313" key="2">
    <source>
        <dbReference type="EMBL" id="BAS82761.1"/>
    </source>
</evidence>
<dbReference type="GO" id="GO:0055085">
    <property type="term" value="P:transmembrane transport"/>
    <property type="evidence" value="ECO:0007669"/>
    <property type="project" value="InterPro"/>
</dbReference>
<evidence type="ECO:0000313" key="3">
    <source>
        <dbReference type="Proteomes" id="UP000059680"/>
    </source>
</evidence>
<dbReference type="Gramene" id="Os03t0195450-00">
    <property type="protein sequence ID" value="Os03t0195450-00"/>
    <property type="gene ID" value="Os03g0195450"/>
</dbReference>
<accession>A0A0N7KGR6</accession>
<dbReference type="CDD" id="cd07042">
    <property type="entry name" value="STAS_SulP_like_sulfate_transporter"/>
    <property type="match status" value="1"/>
</dbReference>
<dbReference type="PROSITE" id="PS50801">
    <property type="entry name" value="STAS"/>
    <property type="match status" value="1"/>
</dbReference>
<dbReference type="EMBL" id="AP014959">
    <property type="protein sequence ID" value="BAS82761.1"/>
    <property type="molecule type" value="Genomic_DNA"/>
</dbReference>
<reference evidence="2 3" key="3">
    <citation type="journal article" date="2013" name="Rice">
        <title>Improvement of the Oryza sativa Nipponbare reference genome using next generation sequence and optical map data.</title>
        <authorList>
            <person name="Kawahara Y."/>
            <person name="de la Bastide M."/>
            <person name="Hamilton J.P."/>
            <person name="Kanamori H."/>
            <person name="McCombie W.R."/>
            <person name="Ouyang S."/>
            <person name="Schwartz D.C."/>
            <person name="Tanaka T."/>
            <person name="Wu J."/>
            <person name="Zhou S."/>
            <person name="Childs K.L."/>
            <person name="Davidson R.M."/>
            <person name="Lin H."/>
            <person name="Quesada-Ocampo L."/>
            <person name="Vaillancourt B."/>
            <person name="Sakai H."/>
            <person name="Lee S.S."/>
            <person name="Kim J."/>
            <person name="Numa H."/>
            <person name="Itoh T."/>
            <person name="Buell C.R."/>
            <person name="Matsumoto T."/>
        </authorList>
    </citation>
    <scope>NUCLEOTIDE SEQUENCE [LARGE SCALE GENOMIC DNA]</scope>
    <source>
        <strain evidence="3">cv. Nipponbare</strain>
    </source>
</reference>
<keyword evidence="3" id="KW-1185">Reference proteome</keyword>
<evidence type="ECO:0000259" key="1">
    <source>
        <dbReference type="PROSITE" id="PS50801"/>
    </source>
</evidence>
<organism evidence="2 3">
    <name type="scientific">Oryza sativa subsp. japonica</name>
    <name type="common">Rice</name>
    <dbReference type="NCBI Taxonomy" id="39947"/>
    <lineage>
        <taxon>Eukaryota</taxon>
        <taxon>Viridiplantae</taxon>
        <taxon>Streptophyta</taxon>
        <taxon>Embryophyta</taxon>
        <taxon>Tracheophyta</taxon>
        <taxon>Spermatophyta</taxon>
        <taxon>Magnoliopsida</taxon>
        <taxon>Liliopsida</taxon>
        <taxon>Poales</taxon>
        <taxon>Poaceae</taxon>
        <taxon>BOP clade</taxon>
        <taxon>Oryzoideae</taxon>
        <taxon>Oryzeae</taxon>
        <taxon>Oryzinae</taxon>
        <taxon>Oryza</taxon>
        <taxon>Oryza sativa</taxon>
    </lineage>
</organism>
<dbReference type="eggNOG" id="KOG0236">
    <property type="taxonomic scope" value="Eukaryota"/>
</dbReference>
<dbReference type="STRING" id="39947.A0A0N7KGR6"/>
<reference evidence="3" key="1">
    <citation type="journal article" date="2005" name="Nature">
        <title>The map-based sequence of the rice genome.</title>
        <authorList>
            <consortium name="International rice genome sequencing project (IRGSP)"/>
            <person name="Matsumoto T."/>
            <person name="Wu J."/>
            <person name="Kanamori H."/>
            <person name="Katayose Y."/>
            <person name="Fujisawa M."/>
            <person name="Namiki N."/>
            <person name="Mizuno H."/>
            <person name="Yamamoto K."/>
            <person name="Antonio B.A."/>
            <person name="Baba T."/>
            <person name="Sakata K."/>
            <person name="Nagamura Y."/>
            <person name="Aoki H."/>
            <person name="Arikawa K."/>
            <person name="Arita K."/>
            <person name="Bito T."/>
            <person name="Chiden Y."/>
            <person name="Fujitsuka N."/>
            <person name="Fukunaka R."/>
            <person name="Hamada M."/>
            <person name="Harada C."/>
            <person name="Hayashi A."/>
            <person name="Hijishita S."/>
            <person name="Honda M."/>
            <person name="Hosokawa S."/>
            <person name="Ichikawa Y."/>
            <person name="Idonuma A."/>
            <person name="Iijima M."/>
            <person name="Ikeda M."/>
            <person name="Ikeno M."/>
            <person name="Ito K."/>
            <person name="Ito S."/>
            <person name="Ito T."/>
            <person name="Ito Y."/>
            <person name="Ito Y."/>
            <person name="Iwabuchi A."/>
            <person name="Kamiya K."/>
            <person name="Karasawa W."/>
            <person name="Kurita K."/>
            <person name="Katagiri S."/>
            <person name="Kikuta A."/>
            <person name="Kobayashi H."/>
            <person name="Kobayashi N."/>
            <person name="Machita K."/>
            <person name="Maehara T."/>
            <person name="Masukawa M."/>
            <person name="Mizubayashi T."/>
            <person name="Mukai Y."/>
            <person name="Nagasaki H."/>
            <person name="Nagata Y."/>
            <person name="Naito S."/>
            <person name="Nakashima M."/>
            <person name="Nakama Y."/>
            <person name="Nakamichi Y."/>
            <person name="Nakamura M."/>
            <person name="Meguro A."/>
            <person name="Negishi M."/>
            <person name="Ohta I."/>
            <person name="Ohta T."/>
            <person name="Okamoto M."/>
            <person name="Ono N."/>
            <person name="Saji S."/>
            <person name="Sakaguchi M."/>
            <person name="Sakai K."/>
            <person name="Shibata M."/>
            <person name="Shimokawa T."/>
            <person name="Song J."/>
            <person name="Takazaki Y."/>
            <person name="Terasawa K."/>
            <person name="Tsugane M."/>
            <person name="Tsuji K."/>
            <person name="Ueda S."/>
            <person name="Waki K."/>
            <person name="Yamagata H."/>
            <person name="Yamamoto M."/>
            <person name="Yamamoto S."/>
            <person name="Yamane H."/>
            <person name="Yoshiki S."/>
            <person name="Yoshihara R."/>
            <person name="Yukawa K."/>
            <person name="Zhong H."/>
            <person name="Yano M."/>
            <person name="Yuan Q."/>
            <person name="Ouyang S."/>
            <person name="Liu J."/>
            <person name="Jones K.M."/>
            <person name="Gansberger K."/>
            <person name="Moffat K."/>
            <person name="Hill J."/>
            <person name="Bera J."/>
            <person name="Fadrosh D."/>
            <person name="Jin S."/>
            <person name="Johri S."/>
            <person name="Kim M."/>
            <person name="Overton L."/>
            <person name="Reardon M."/>
            <person name="Tsitrin T."/>
            <person name="Vuong H."/>
            <person name="Weaver B."/>
            <person name="Ciecko A."/>
            <person name="Tallon L."/>
            <person name="Jackson J."/>
            <person name="Pai G."/>
            <person name="Aken S.V."/>
            <person name="Utterback T."/>
            <person name="Reidmuller S."/>
            <person name="Feldblyum T."/>
            <person name="Hsiao J."/>
            <person name="Zismann V."/>
            <person name="Iobst S."/>
            <person name="de Vazeille A.R."/>
            <person name="Buell C.R."/>
            <person name="Ying K."/>
            <person name="Li Y."/>
            <person name="Lu T."/>
            <person name="Huang Y."/>
            <person name="Zhao Q."/>
            <person name="Feng Q."/>
            <person name="Zhang L."/>
            <person name="Zhu J."/>
            <person name="Weng Q."/>
            <person name="Mu J."/>
            <person name="Lu Y."/>
            <person name="Fan D."/>
            <person name="Liu Y."/>
            <person name="Guan J."/>
            <person name="Zhang Y."/>
            <person name="Yu S."/>
            <person name="Liu X."/>
            <person name="Zhang Y."/>
            <person name="Hong G."/>
            <person name="Han B."/>
            <person name="Choisne N."/>
            <person name="Demange N."/>
            <person name="Orjeda G."/>
            <person name="Samain S."/>
            <person name="Cattolico L."/>
            <person name="Pelletier E."/>
            <person name="Couloux A."/>
            <person name="Segurens B."/>
            <person name="Wincker P."/>
            <person name="D'Hont A."/>
            <person name="Scarpelli C."/>
            <person name="Weissenbach J."/>
            <person name="Salanoubat M."/>
            <person name="Quetier F."/>
            <person name="Yu Y."/>
            <person name="Kim H.R."/>
            <person name="Rambo T."/>
            <person name="Currie J."/>
            <person name="Collura K."/>
            <person name="Luo M."/>
            <person name="Yang T."/>
            <person name="Ammiraju J.S.S."/>
            <person name="Engler F."/>
            <person name="Soderlund C."/>
            <person name="Wing R.A."/>
            <person name="Palmer L.E."/>
            <person name="de la Bastide M."/>
            <person name="Spiegel L."/>
            <person name="Nascimento L."/>
            <person name="Zutavern T."/>
            <person name="O'Shaughnessy A."/>
            <person name="Dike S."/>
            <person name="Dedhia N."/>
            <person name="Preston R."/>
            <person name="Balija V."/>
            <person name="McCombie W.R."/>
            <person name="Chow T."/>
            <person name="Chen H."/>
            <person name="Chung M."/>
            <person name="Chen C."/>
            <person name="Shaw J."/>
            <person name="Wu H."/>
            <person name="Hsiao K."/>
            <person name="Chao Y."/>
            <person name="Chu M."/>
            <person name="Cheng C."/>
            <person name="Hour A."/>
            <person name="Lee P."/>
            <person name="Lin S."/>
            <person name="Lin Y."/>
            <person name="Liou J."/>
            <person name="Liu S."/>
            <person name="Hsing Y."/>
            <person name="Raghuvanshi S."/>
            <person name="Mohanty A."/>
            <person name="Bharti A.K."/>
            <person name="Gaur A."/>
            <person name="Gupta V."/>
            <person name="Kumar D."/>
            <person name="Ravi V."/>
            <person name="Vij S."/>
            <person name="Kapur A."/>
            <person name="Khurana P."/>
            <person name="Khurana P."/>
            <person name="Khurana J.P."/>
            <person name="Tyagi A.K."/>
            <person name="Gaikwad K."/>
            <person name="Singh A."/>
            <person name="Dalal V."/>
            <person name="Srivastava S."/>
            <person name="Dixit A."/>
            <person name="Pal A.K."/>
            <person name="Ghazi I.A."/>
            <person name="Yadav M."/>
            <person name="Pandit A."/>
            <person name="Bhargava A."/>
            <person name="Sureshbabu K."/>
            <person name="Batra K."/>
            <person name="Sharma T.R."/>
            <person name="Mohapatra T."/>
            <person name="Singh N.K."/>
            <person name="Messing J."/>
            <person name="Nelson A.B."/>
            <person name="Fuks G."/>
            <person name="Kavchok S."/>
            <person name="Keizer G."/>
            <person name="Linton E."/>
            <person name="Llaca V."/>
            <person name="Song R."/>
            <person name="Tanyolac B."/>
            <person name="Young S."/>
            <person name="Ho-Il K."/>
            <person name="Hahn J.H."/>
            <person name="Sangsakoo G."/>
            <person name="Vanavichit A."/>
            <person name="de Mattos Luiz.A.T."/>
            <person name="Zimmer P.D."/>
            <person name="Malone G."/>
            <person name="Dellagostin O."/>
            <person name="de Oliveira A.C."/>
            <person name="Bevan M."/>
            <person name="Bancroft I."/>
            <person name="Minx P."/>
            <person name="Cordum H."/>
            <person name="Wilson R."/>
            <person name="Cheng Z."/>
            <person name="Jin W."/>
            <person name="Jiang J."/>
            <person name="Leong S.A."/>
            <person name="Iwama H."/>
            <person name="Gojobori T."/>
            <person name="Itoh T."/>
            <person name="Niimura Y."/>
            <person name="Fujii Y."/>
            <person name="Habara T."/>
            <person name="Sakai H."/>
            <person name="Sato Y."/>
            <person name="Wilson G."/>
            <person name="Kumar K."/>
            <person name="McCouch S."/>
            <person name="Juretic N."/>
            <person name="Hoen D."/>
            <person name="Wright S."/>
            <person name="Bruskiewich R."/>
            <person name="Bureau T."/>
            <person name="Miyao A."/>
            <person name="Hirochika H."/>
            <person name="Nishikawa T."/>
            <person name="Kadowaki K."/>
            <person name="Sugiura M."/>
            <person name="Burr B."/>
            <person name="Sasaki T."/>
        </authorList>
    </citation>
    <scope>NUCLEOTIDE SEQUENCE [LARGE SCALE GENOMIC DNA]</scope>
    <source>
        <strain evidence="3">cv. Nipponbare</strain>
    </source>
</reference>
<dbReference type="OMA" id="THTNGNE"/>
<name>A0A0N7KGR6_ORYSJ</name>
<dbReference type="InterPro" id="IPR001902">
    <property type="entry name" value="SLC26A/SulP_fam"/>
</dbReference>
<gene>
    <name evidence="2" type="ordered locus">Os03g0195450</name>
    <name evidence="2" type="ORF">OSNPB_030195450</name>
</gene>
<dbReference type="GO" id="GO:0016020">
    <property type="term" value="C:membrane"/>
    <property type="evidence" value="ECO:0007669"/>
    <property type="project" value="InterPro"/>
</dbReference>
<dbReference type="PaxDb" id="39947-A0A0N7KGR6"/>
<proteinExistence type="predicted"/>
<dbReference type="Proteomes" id="UP000059680">
    <property type="component" value="Chromosome 3"/>
</dbReference>
<dbReference type="InterPro" id="IPR036513">
    <property type="entry name" value="STAS_dom_sf"/>
</dbReference>
<feature type="domain" description="STAS" evidence="1">
    <location>
        <begin position="1"/>
        <end position="82"/>
    </location>
</feature>
<protein>
    <submittedName>
        <fullName evidence="2">Os03g0195450 protein</fullName>
    </submittedName>
</protein>
<sequence>SDEKARERVQSVVLDMSNVVNIDTSGISALEEIHKELASLSIQMAIAGPGWQAIQKMKLAGVVDQVGGDWIFLTVGEAVEACVTMQKGTALEC</sequence>